<sequence>MPHESFSGLGVSMKSASPDQWDFLDGHIARLRDDTNMEPQETEVVLGKVLEPLFKQEGYELEYTGGLGDQGIDFWARRTSIEGAADAGETIGIQAKFYKGTRHVPMTSVQQLIGAALLQGLSRVVLVSNGEFSKDANAAVAKTLPLRIELLDIGGLQHWVNRLRDQNVDVEAEVRMMMRELSGRLARLIAAAPTALAQLEWRDVERVMAEVFDGLGFGVTLTPGSKDGGKDIILTCLVQGKRAEYYVEIKHWRSSTRVGRAAVEKLLKVIVEEKKEGGLFLSTYGFTNNAFEQLTTIDKQKLRFGDQEKMVSFCQSYVKARAGLWSPPENLTEILLSE</sequence>
<feature type="domain" description="Restriction endonuclease type IV Mrr" evidence="1">
    <location>
        <begin position="197"/>
        <end position="310"/>
    </location>
</feature>
<keyword evidence="3" id="KW-1185">Reference proteome</keyword>
<dbReference type="PANTHER" id="PTHR30015">
    <property type="entry name" value="MRR RESTRICTION SYSTEM PROTEIN"/>
    <property type="match status" value="1"/>
</dbReference>
<dbReference type="InterPro" id="IPR007560">
    <property type="entry name" value="Restrct_endonuc_IV_Mrr"/>
</dbReference>
<dbReference type="PANTHER" id="PTHR30015:SF7">
    <property type="entry name" value="TYPE IV METHYL-DIRECTED RESTRICTION ENZYME ECOKMRR"/>
    <property type="match status" value="1"/>
</dbReference>
<gene>
    <name evidence="2" type="ORF">SYV04_41800</name>
</gene>
<keyword evidence="2" id="KW-0255">Endonuclease</keyword>
<dbReference type="InterPro" id="IPR052906">
    <property type="entry name" value="Type_IV_Methyl-Rstrct_Enzyme"/>
</dbReference>
<dbReference type="Gene3D" id="3.40.1350.10">
    <property type="match status" value="2"/>
</dbReference>
<accession>A0ABU5HIB4</accession>
<dbReference type="GO" id="GO:0004519">
    <property type="term" value="F:endonuclease activity"/>
    <property type="evidence" value="ECO:0007669"/>
    <property type="project" value="UniProtKB-KW"/>
</dbReference>
<dbReference type="EMBL" id="JAXIVS010000026">
    <property type="protein sequence ID" value="MDY7232995.1"/>
    <property type="molecule type" value="Genomic_DNA"/>
</dbReference>
<keyword evidence="2" id="KW-0378">Hydrolase</keyword>
<dbReference type="InterPro" id="IPR011335">
    <property type="entry name" value="Restrct_endonuc-II-like"/>
</dbReference>
<dbReference type="SUPFAM" id="SSF52980">
    <property type="entry name" value="Restriction endonuclease-like"/>
    <property type="match status" value="2"/>
</dbReference>
<proteinExistence type="predicted"/>
<protein>
    <submittedName>
        <fullName evidence="2">Restriction endonuclease</fullName>
        <ecNumber evidence="2">3.1.21.-</ecNumber>
    </submittedName>
</protein>
<dbReference type="GO" id="GO:0016787">
    <property type="term" value="F:hydrolase activity"/>
    <property type="evidence" value="ECO:0007669"/>
    <property type="project" value="UniProtKB-KW"/>
</dbReference>
<evidence type="ECO:0000259" key="1">
    <source>
        <dbReference type="Pfam" id="PF04471"/>
    </source>
</evidence>
<dbReference type="InterPro" id="IPR011856">
    <property type="entry name" value="tRNA_endonuc-like_dom_sf"/>
</dbReference>
<evidence type="ECO:0000313" key="3">
    <source>
        <dbReference type="Proteomes" id="UP001291309"/>
    </source>
</evidence>
<keyword evidence="2" id="KW-0540">Nuclease</keyword>
<comment type="caution">
    <text evidence="2">The sequence shown here is derived from an EMBL/GenBank/DDBJ whole genome shotgun (WGS) entry which is preliminary data.</text>
</comment>
<dbReference type="RefSeq" id="WP_321551708.1">
    <property type="nucleotide sequence ID" value="NZ_JAXIVS010000026.1"/>
</dbReference>
<name>A0ABU5HIB4_9BACT</name>
<evidence type="ECO:0000313" key="2">
    <source>
        <dbReference type="EMBL" id="MDY7232995.1"/>
    </source>
</evidence>
<reference evidence="2 3" key="1">
    <citation type="submission" date="2023-12" db="EMBL/GenBank/DDBJ databases">
        <title>the genome sequence of Hyalangium sp. s54d21.</title>
        <authorList>
            <person name="Zhang X."/>
        </authorList>
    </citation>
    <scope>NUCLEOTIDE SEQUENCE [LARGE SCALE GENOMIC DNA]</scope>
    <source>
        <strain evidence="3">s54d21</strain>
    </source>
</reference>
<dbReference type="EC" id="3.1.21.-" evidence="2"/>
<dbReference type="Proteomes" id="UP001291309">
    <property type="component" value="Unassembled WGS sequence"/>
</dbReference>
<organism evidence="2 3">
    <name type="scientific">Hyalangium rubrum</name>
    <dbReference type="NCBI Taxonomy" id="3103134"/>
    <lineage>
        <taxon>Bacteria</taxon>
        <taxon>Pseudomonadati</taxon>
        <taxon>Myxococcota</taxon>
        <taxon>Myxococcia</taxon>
        <taxon>Myxococcales</taxon>
        <taxon>Cystobacterineae</taxon>
        <taxon>Archangiaceae</taxon>
        <taxon>Hyalangium</taxon>
    </lineage>
</organism>
<dbReference type="Pfam" id="PF04471">
    <property type="entry name" value="Mrr_cat"/>
    <property type="match status" value="2"/>
</dbReference>
<feature type="domain" description="Restriction endonuclease type IV Mrr" evidence="1">
    <location>
        <begin position="48"/>
        <end position="159"/>
    </location>
</feature>